<evidence type="ECO:0000256" key="10">
    <source>
        <dbReference type="ARBA" id="ARBA00023225"/>
    </source>
</evidence>
<dbReference type="GO" id="GO:0071973">
    <property type="term" value="P:bacterial-type flagellum-dependent cell motility"/>
    <property type="evidence" value="ECO:0007669"/>
    <property type="project" value="InterPro"/>
</dbReference>
<dbReference type="InterPro" id="IPR053716">
    <property type="entry name" value="Flag_assembly_chemotaxis_eff"/>
</dbReference>
<gene>
    <name evidence="11" type="ORF">RED65_06628</name>
</gene>
<keyword evidence="4" id="KW-0813">Transport</keyword>
<keyword evidence="11" id="KW-0282">Flagellum</keyword>
<dbReference type="AlphaFoldDB" id="Q1N2X0"/>
<keyword evidence="11" id="KW-0969">Cilium</keyword>
<evidence type="ECO:0000256" key="2">
    <source>
        <dbReference type="ARBA" id="ARBA00010004"/>
    </source>
</evidence>
<dbReference type="Proteomes" id="UP000004263">
    <property type="component" value="Unassembled WGS sequence"/>
</dbReference>
<protein>
    <recommendedName>
        <fullName evidence="3">Flagellar FliJ protein</fullName>
    </recommendedName>
</protein>
<dbReference type="PRINTS" id="PR01004">
    <property type="entry name" value="FLGFLIJ"/>
</dbReference>
<keyword evidence="8" id="KW-0653">Protein transport</keyword>
<dbReference type="GO" id="GO:0009288">
    <property type="term" value="C:bacterial-type flagellum"/>
    <property type="evidence" value="ECO:0007669"/>
    <property type="project" value="InterPro"/>
</dbReference>
<reference evidence="11 12" key="1">
    <citation type="submission" date="2006-03" db="EMBL/GenBank/DDBJ databases">
        <authorList>
            <person name="Pinhassi J."/>
            <person name="Pedros-Alio C."/>
            <person name="Ferriera S."/>
            <person name="Johnson J."/>
            <person name="Kravitz S."/>
            <person name="Halpern A."/>
            <person name="Remington K."/>
            <person name="Beeson K."/>
            <person name="Tran B."/>
            <person name="Rogers Y.-H."/>
            <person name="Friedman R."/>
            <person name="Venter J.C."/>
        </authorList>
    </citation>
    <scope>NUCLEOTIDE SEQUENCE [LARGE SCALE GENOMIC DNA]</scope>
    <source>
        <strain evidence="11 12">RED65</strain>
    </source>
</reference>
<dbReference type="InterPro" id="IPR012823">
    <property type="entry name" value="Flagell_FliJ"/>
</dbReference>
<keyword evidence="11" id="KW-0966">Cell projection</keyword>
<dbReference type="Gene3D" id="1.10.287.1700">
    <property type="match status" value="1"/>
</dbReference>
<dbReference type="InterPro" id="IPR052570">
    <property type="entry name" value="FliJ"/>
</dbReference>
<dbReference type="InterPro" id="IPR018006">
    <property type="entry name" value="Flag_FliJ_proteobac"/>
</dbReference>
<keyword evidence="9" id="KW-0472">Membrane</keyword>
<evidence type="ECO:0000313" key="11">
    <source>
        <dbReference type="EMBL" id="EAT12549.1"/>
    </source>
</evidence>
<comment type="caution">
    <text evidence="11">The sequence shown here is derived from an EMBL/GenBank/DDBJ whole genome shotgun (WGS) entry which is preliminary data.</text>
</comment>
<evidence type="ECO:0000256" key="7">
    <source>
        <dbReference type="ARBA" id="ARBA00022795"/>
    </source>
</evidence>
<dbReference type="GO" id="GO:0015031">
    <property type="term" value="P:protein transport"/>
    <property type="evidence" value="ECO:0007669"/>
    <property type="project" value="UniProtKB-KW"/>
</dbReference>
<dbReference type="PANTHER" id="PTHR38786">
    <property type="entry name" value="FLAGELLAR FLIJ PROTEIN"/>
    <property type="match status" value="1"/>
</dbReference>
<evidence type="ECO:0000313" key="12">
    <source>
        <dbReference type="Proteomes" id="UP000004263"/>
    </source>
</evidence>
<keyword evidence="7" id="KW-1005">Bacterial flagellum biogenesis</keyword>
<dbReference type="GO" id="GO:0005886">
    <property type="term" value="C:plasma membrane"/>
    <property type="evidence" value="ECO:0007669"/>
    <property type="project" value="UniProtKB-SubCell"/>
</dbReference>
<dbReference type="GO" id="GO:0003774">
    <property type="term" value="F:cytoskeletal motor activity"/>
    <property type="evidence" value="ECO:0007669"/>
    <property type="project" value="InterPro"/>
</dbReference>
<sequence length="149" mass="17273">MSRERAKRLSPLVKIAENAVQEALTYLGSLKQRIEEEKKKGETLKQYQLEYQQSFSSQGAQGVTGSQIQQHQAFIAQIDQVLADQKFQISELQQQYDKAHEIYLSLNRKLKTYEKLETRLTSQAEAQENSQLQKFLDEMSAQIHRRNIG</sequence>
<evidence type="ECO:0000256" key="8">
    <source>
        <dbReference type="ARBA" id="ARBA00022927"/>
    </source>
</evidence>
<comment type="subcellular location">
    <subcellularLocation>
        <location evidence="1">Cell membrane</location>
        <topology evidence="1">Peripheral membrane protein</topology>
        <orientation evidence="1">Cytoplasmic side</orientation>
    </subcellularLocation>
</comment>
<dbReference type="HOGENOM" id="CLU_1746096_0_0_6"/>
<dbReference type="PANTHER" id="PTHR38786:SF1">
    <property type="entry name" value="FLAGELLAR FLIJ PROTEIN"/>
    <property type="match status" value="1"/>
</dbReference>
<keyword evidence="10" id="KW-1006">Bacterial flagellum protein export</keyword>
<dbReference type="STRING" id="207949.RED65_06628"/>
<evidence type="ECO:0000256" key="3">
    <source>
        <dbReference type="ARBA" id="ARBA00020392"/>
    </source>
</evidence>
<evidence type="ECO:0000256" key="6">
    <source>
        <dbReference type="ARBA" id="ARBA00022500"/>
    </source>
</evidence>
<keyword evidence="5" id="KW-1003">Cell membrane</keyword>
<proteinExistence type="inferred from homology"/>
<name>Q1N2X0_9GAMM</name>
<dbReference type="EMBL" id="AAQH01000006">
    <property type="protein sequence ID" value="EAT12549.1"/>
    <property type="molecule type" value="Genomic_DNA"/>
</dbReference>
<dbReference type="OrthoDB" id="6118332at2"/>
<evidence type="ECO:0000256" key="1">
    <source>
        <dbReference type="ARBA" id="ARBA00004413"/>
    </source>
</evidence>
<keyword evidence="6" id="KW-0145">Chemotaxis</keyword>
<keyword evidence="12" id="KW-1185">Reference proteome</keyword>
<comment type="similarity">
    <text evidence="2">Belongs to the FliJ family.</text>
</comment>
<evidence type="ECO:0000256" key="5">
    <source>
        <dbReference type="ARBA" id="ARBA00022475"/>
    </source>
</evidence>
<accession>Q1N2X0</accession>
<dbReference type="NCBIfam" id="TIGR02473">
    <property type="entry name" value="flagell_FliJ"/>
    <property type="match status" value="1"/>
</dbReference>
<evidence type="ECO:0000256" key="4">
    <source>
        <dbReference type="ARBA" id="ARBA00022448"/>
    </source>
</evidence>
<dbReference type="GO" id="GO:0006935">
    <property type="term" value="P:chemotaxis"/>
    <property type="evidence" value="ECO:0007669"/>
    <property type="project" value="UniProtKB-KW"/>
</dbReference>
<evidence type="ECO:0000256" key="9">
    <source>
        <dbReference type="ARBA" id="ARBA00023136"/>
    </source>
</evidence>
<dbReference type="GO" id="GO:0044781">
    <property type="term" value="P:bacterial-type flagellum organization"/>
    <property type="evidence" value="ECO:0007669"/>
    <property type="project" value="UniProtKB-KW"/>
</dbReference>
<dbReference type="Pfam" id="PF02050">
    <property type="entry name" value="FliJ"/>
    <property type="match status" value="1"/>
</dbReference>
<dbReference type="RefSeq" id="WP_007016150.1">
    <property type="nucleotide sequence ID" value="NZ_AAQH01000006.1"/>
</dbReference>
<organism evidence="11 12">
    <name type="scientific">Bermanella marisrubri</name>
    <dbReference type="NCBI Taxonomy" id="207949"/>
    <lineage>
        <taxon>Bacteria</taxon>
        <taxon>Pseudomonadati</taxon>
        <taxon>Pseudomonadota</taxon>
        <taxon>Gammaproteobacteria</taxon>
        <taxon>Oceanospirillales</taxon>
        <taxon>Oceanospirillaceae</taxon>
        <taxon>Bermanella</taxon>
    </lineage>
</organism>